<evidence type="ECO:0000259" key="7">
    <source>
        <dbReference type="PROSITE" id="PS50103"/>
    </source>
</evidence>
<evidence type="ECO:0000256" key="2">
    <source>
        <dbReference type="ARBA" id="ARBA00022737"/>
    </source>
</evidence>
<feature type="zinc finger region" description="C3H1-type" evidence="5">
    <location>
        <begin position="105"/>
        <end position="133"/>
    </location>
</feature>
<dbReference type="FunFam" id="4.10.1000.10:FF:000001">
    <property type="entry name" value="zinc finger CCCH domain-containing protein 15-like"/>
    <property type="match status" value="1"/>
</dbReference>
<keyword evidence="1 5" id="KW-0479">Metal-binding</keyword>
<dbReference type="Pfam" id="PF00642">
    <property type="entry name" value="zf-CCCH"/>
    <property type="match status" value="2"/>
</dbReference>
<dbReference type="InterPro" id="IPR045877">
    <property type="entry name" value="ZFP36-like"/>
</dbReference>
<feature type="compositionally biased region" description="Polar residues" evidence="6">
    <location>
        <begin position="252"/>
        <end position="270"/>
    </location>
</feature>
<reference evidence="8 9" key="1">
    <citation type="journal article" date="2023" name="Nat. Commun.">
        <title>Origin of minicircular mitochondrial genomes in red algae.</title>
        <authorList>
            <person name="Lee Y."/>
            <person name="Cho C.H."/>
            <person name="Lee Y.M."/>
            <person name="Park S.I."/>
            <person name="Yang J.H."/>
            <person name="West J.A."/>
            <person name="Bhattacharya D."/>
            <person name="Yoon H.S."/>
        </authorList>
    </citation>
    <scope>NUCLEOTIDE SEQUENCE [LARGE SCALE GENOMIC DNA]</scope>
    <source>
        <strain evidence="8 9">CCMP1338</strain>
        <tissue evidence="8">Whole cell</tissue>
    </source>
</reference>
<dbReference type="AlphaFoldDB" id="A0AAV8V3Q6"/>
<keyword evidence="9" id="KW-1185">Reference proteome</keyword>
<protein>
    <recommendedName>
        <fullName evidence="7">C3H1-type domain-containing protein</fullName>
    </recommendedName>
</protein>
<proteinExistence type="predicted"/>
<dbReference type="InterPro" id="IPR036855">
    <property type="entry name" value="Znf_CCCH_sf"/>
</dbReference>
<feature type="region of interest" description="Disordered" evidence="6">
    <location>
        <begin position="242"/>
        <end position="304"/>
    </location>
</feature>
<dbReference type="PANTHER" id="PTHR12547:SF18">
    <property type="entry name" value="PROTEIN TIS11"/>
    <property type="match status" value="1"/>
</dbReference>
<organism evidence="8 9">
    <name type="scientific">Rhodosorus marinus</name>
    <dbReference type="NCBI Taxonomy" id="101924"/>
    <lineage>
        <taxon>Eukaryota</taxon>
        <taxon>Rhodophyta</taxon>
        <taxon>Stylonematophyceae</taxon>
        <taxon>Stylonematales</taxon>
        <taxon>Stylonemataceae</taxon>
        <taxon>Rhodosorus</taxon>
    </lineage>
</organism>
<keyword evidence="3 5" id="KW-0863">Zinc-finger</keyword>
<sequence length="316" mass="34554">MYFNVDYSAFSSEVPLGPNSGFETGTRLSELGNGAFGRPTVGEGARPVIADNQLKEQAYALWDDQQLGKTSGIRFERSPMNDNSLYKDFPRRKQRERSPSNVQDLYKTELCNSFTENGSCPYGANCQFAHGTDELRAVTRHPKYKTKLCRNFAEKGSCPYGSRCRFIHGNEDDSIAEQDGDIFPIQAGQAQIGTVPQKPLAPSPLYFRPPSPEVRLPPAFPAVSQGLAVPPRQGQMLGDDVLRFQSPPMNAGSASAPTSRQGSPTPSQMSRPVPIRASTPTPQPSASVAELTDGVEEKTDPNLPKRRLAIFAKFAN</sequence>
<dbReference type="InterPro" id="IPR000571">
    <property type="entry name" value="Znf_CCCH"/>
</dbReference>
<accession>A0AAV8V3Q6</accession>
<feature type="region of interest" description="Disordered" evidence="6">
    <location>
        <begin position="72"/>
        <end position="101"/>
    </location>
</feature>
<dbReference type="PROSITE" id="PS50103">
    <property type="entry name" value="ZF_C3H1"/>
    <property type="match status" value="2"/>
</dbReference>
<dbReference type="SUPFAM" id="SSF90229">
    <property type="entry name" value="CCCH zinc finger"/>
    <property type="match status" value="2"/>
</dbReference>
<gene>
    <name evidence="8" type="ORF">NDN08_005723</name>
</gene>
<evidence type="ECO:0000256" key="5">
    <source>
        <dbReference type="PROSITE-ProRule" id="PRU00723"/>
    </source>
</evidence>
<evidence type="ECO:0000256" key="3">
    <source>
        <dbReference type="ARBA" id="ARBA00022771"/>
    </source>
</evidence>
<dbReference type="GO" id="GO:0003729">
    <property type="term" value="F:mRNA binding"/>
    <property type="evidence" value="ECO:0007669"/>
    <property type="project" value="InterPro"/>
</dbReference>
<dbReference type="Gene3D" id="4.10.1000.10">
    <property type="entry name" value="Zinc finger, CCCH-type"/>
    <property type="match status" value="2"/>
</dbReference>
<comment type="caution">
    <text evidence="8">The sequence shown here is derived from an EMBL/GenBank/DDBJ whole genome shotgun (WGS) entry which is preliminary data.</text>
</comment>
<keyword evidence="2" id="KW-0677">Repeat</keyword>
<feature type="domain" description="C3H1-type" evidence="7">
    <location>
        <begin position="105"/>
        <end position="133"/>
    </location>
</feature>
<evidence type="ECO:0000256" key="1">
    <source>
        <dbReference type="ARBA" id="ARBA00022723"/>
    </source>
</evidence>
<dbReference type="GO" id="GO:0008270">
    <property type="term" value="F:zinc ion binding"/>
    <property type="evidence" value="ECO:0007669"/>
    <property type="project" value="UniProtKB-KW"/>
</dbReference>
<evidence type="ECO:0000313" key="9">
    <source>
        <dbReference type="Proteomes" id="UP001157974"/>
    </source>
</evidence>
<dbReference type="FunFam" id="4.10.1000.10:FF:000002">
    <property type="entry name" value="Zinc finger protein 36, C3H1 type-like 1"/>
    <property type="match status" value="1"/>
</dbReference>
<feature type="zinc finger region" description="C3H1-type" evidence="5">
    <location>
        <begin position="143"/>
        <end position="171"/>
    </location>
</feature>
<dbReference type="EMBL" id="JAMWBK010000001">
    <property type="protein sequence ID" value="KAJ8909024.1"/>
    <property type="molecule type" value="Genomic_DNA"/>
</dbReference>
<evidence type="ECO:0000256" key="6">
    <source>
        <dbReference type="SAM" id="MobiDB-lite"/>
    </source>
</evidence>
<dbReference type="SMART" id="SM00356">
    <property type="entry name" value="ZnF_C3H1"/>
    <property type="match status" value="2"/>
</dbReference>
<dbReference type="Proteomes" id="UP001157974">
    <property type="component" value="Unassembled WGS sequence"/>
</dbReference>
<name>A0AAV8V3Q6_9RHOD</name>
<evidence type="ECO:0000313" key="8">
    <source>
        <dbReference type="EMBL" id="KAJ8909024.1"/>
    </source>
</evidence>
<evidence type="ECO:0000256" key="4">
    <source>
        <dbReference type="ARBA" id="ARBA00022833"/>
    </source>
</evidence>
<keyword evidence="4 5" id="KW-0862">Zinc</keyword>
<dbReference type="PANTHER" id="PTHR12547">
    <property type="entry name" value="CCCH ZINC FINGER/TIS11-RELATED"/>
    <property type="match status" value="1"/>
</dbReference>
<feature type="domain" description="C3H1-type" evidence="7">
    <location>
        <begin position="143"/>
        <end position="171"/>
    </location>
</feature>